<keyword evidence="4 9" id="KW-0812">Transmembrane</keyword>
<keyword evidence="2 8" id="KW-0813">Transport</keyword>
<dbReference type="RefSeq" id="WP_107989455.1">
    <property type="nucleotide sequence ID" value="NZ_QAYG01000002.1"/>
</dbReference>
<evidence type="ECO:0000256" key="8">
    <source>
        <dbReference type="RuleBase" id="RU004057"/>
    </source>
</evidence>
<dbReference type="PANTHER" id="PTHR30625">
    <property type="entry name" value="PROTEIN TOLQ"/>
    <property type="match status" value="1"/>
</dbReference>
<proteinExistence type="inferred from homology"/>
<evidence type="ECO:0000313" key="12">
    <source>
        <dbReference type="Proteomes" id="UP000244081"/>
    </source>
</evidence>
<evidence type="ECO:0000256" key="1">
    <source>
        <dbReference type="ARBA" id="ARBA00004651"/>
    </source>
</evidence>
<feature type="transmembrane region" description="Helical" evidence="9">
    <location>
        <begin position="171"/>
        <end position="194"/>
    </location>
</feature>
<comment type="similarity">
    <text evidence="8">Belongs to the exbB/tolQ family.</text>
</comment>
<protein>
    <submittedName>
        <fullName evidence="11">Outer membrane transport energization protein ExbB</fullName>
    </submittedName>
</protein>
<name>A0A2T5VCY9_9HYPH</name>
<dbReference type="EMBL" id="QAYG01000002">
    <property type="protein sequence ID" value="PTW61611.1"/>
    <property type="molecule type" value="Genomic_DNA"/>
</dbReference>
<evidence type="ECO:0000313" key="11">
    <source>
        <dbReference type="EMBL" id="PTW61611.1"/>
    </source>
</evidence>
<evidence type="ECO:0000256" key="2">
    <source>
        <dbReference type="ARBA" id="ARBA00022448"/>
    </source>
</evidence>
<dbReference type="PANTHER" id="PTHR30625:SF15">
    <property type="entry name" value="BIOPOLYMER TRANSPORT PROTEIN EXBB"/>
    <property type="match status" value="1"/>
</dbReference>
<reference evidence="11 12" key="1">
    <citation type="submission" date="2018-04" db="EMBL/GenBank/DDBJ databases">
        <title>Genomic Encyclopedia of Archaeal and Bacterial Type Strains, Phase II (KMG-II): from individual species to whole genera.</title>
        <authorList>
            <person name="Goeker M."/>
        </authorList>
    </citation>
    <scope>NUCLEOTIDE SEQUENCE [LARGE SCALE GENOMIC DNA]</scope>
    <source>
        <strain evidence="11 12">DSM 23382</strain>
    </source>
</reference>
<evidence type="ECO:0000256" key="5">
    <source>
        <dbReference type="ARBA" id="ARBA00022927"/>
    </source>
</evidence>
<feature type="transmembrane region" description="Helical" evidence="9">
    <location>
        <begin position="131"/>
        <end position="151"/>
    </location>
</feature>
<evidence type="ECO:0000259" key="10">
    <source>
        <dbReference type="Pfam" id="PF01618"/>
    </source>
</evidence>
<keyword evidence="6 9" id="KW-1133">Transmembrane helix</keyword>
<evidence type="ECO:0000256" key="6">
    <source>
        <dbReference type="ARBA" id="ARBA00022989"/>
    </source>
</evidence>
<sequence>MNSSGLPPFLADMFAPILELARTGGPVVVLLGALSVITLALALAKLIQFHAAGTGRHVNARKVLRVWISGERETAMQHVGGERSVLGDVLVHLVRGASNGRGTEAQLREDIERVCLNKLAHLRSFLRPLDMIAQTAPLIGLFGTVLGMIQAFQSMQGAGANVDPSVLAGGIWVALLTTAVGLAVAIPTSVFVGWCDGRIEREQQAMEDLVTAFFTGKPTEAAPVGVVDLASHGRRHAH</sequence>
<evidence type="ECO:0000256" key="7">
    <source>
        <dbReference type="ARBA" id="ARBA00023136"/>
    </source>
</evidence>
<dbReference type="InterPro" id="IPR002898">
    <property type="entry name" value="MotA_ExbB_proton_chnl"/>
</dbReference>
<keyword evidence="3" id="KW-1003">Cell membrane</keyword>
<dbReference type="InterPro" id="IPR050790">
    <property type="entry name" value="ExbB/TolQ_transport"/>
</dbReference>
<feature type="domain" description="MotA/TolQ/ExbB proton channel" evidence="10">
    <location>
        <begin position="101"/>
        <end position="207"/>
    </location>
</feature>
<feature type="transmembrane region" description="Helical" evidence="9">
    <location>
        <begin position="27"/>
        <end position="47"/>
    </location>
</feature>
<comment type="subcellular location">
    <subcellularLocation>
        <location evidence="1">Cell membrane</location>
        <topology evidence="1">Multi-pass membrane protein</topology>
    </subcellularLocation>
    <subcellularLocation>
        <location evidence="8">Membrane</location>
        <topology evidence="8">Multi-pass membrane protein</topology>
    </subcellularLocation>
</comment>
<keyword evidence="12" id="KW-1185">Reference proteome</keyword>
<dbReference type="Proteomes" id="UP000244081">
    <property type="component" value="Unassembled WGS sequence"/>
</dbReference>
<evidence type="ECO:0000256" key="3">
    <source>
        <dbReference type="ARBA" id="ARBA00022475"/>
    </source>
</evidence>
<keyword evidence="7 9" id="KW-0472">Membrane</keyword>
<gene>
    <name evidence="11" type="ORF">C8N35_102326</name>
</gene>
<comment type="caution">
    <text evidence="11">The sequence shown here is derived from an EMBL/GenBank/DDBJ whole genome shotgun (WGS) entry which is preliminary data.</text>
</comment>
<dbReference type="GO" id="GO:0005886">
    <property type="term" value="C:plasma membrane"/>
    <property type="evidence" value="ECO:0007669"/>
    <property type="project" value="UniProtKB-SubCell"/>
</dbReference>
<dbReference type="OrthoDB" id="4045at2"/>
<keyword evidence="5 8" id="KW-0653">Protein transport</keyword>
<evidence type="ECO:0000256" key="4">
    <source>
        <dbReference type="ARBA" id="ARBA00022692"/>
    </source>
</evidence>
<organism evidence="11 12">
    <name type="scientific">Breoghania corrubedonensis</name>
    <dbReference type="NCBI Taxonomy" id="665038"/>
    <lineage>
        <taxon>Bacteria</taxon>
        <taxon>Pseudomonadati</taxon>
        <taxon>Pseudomonadota</taxon>
        <taxon>Alphaproteobacteria</taxon>
        <taxon>Hyphomicrobiales</taxon>
        <taxon>Stappiaceae</taxon>
        <taxon>Breoghania</taxon>
    </lineage>
</organism>
<dbReference type="GO" id="GO:0017038">
    <property type="term" value="P:protein import"/>
    <property type="evidence" value="ECO:0007669"/>
    <property type="project" value="TreeGrafter"/>
</dbReference>
<dbReference type="Pfam" id="PF01618">
    <property type="entry name" value="MotA_ExbB"/>
    <property type="match status" value="1"/>
</dbReference>
<accession>A0A2T5VCY9</accession>
<dbReference type="AlphaFoldDB" id="A0A2T5VCY9"/>
<evidence type="ECO:0000256" key="9">
    <source>
        <dbReference type="SAM" id="Phobius"/>
    </source>
</evidence>